<evidence type="ECO:0000313" key="3">
    <source>
        <dbReference type="Proteomes" id="UP000006180"/>
    </source>
</evidence>
<dbReference type="AlphaFoldDB" id="I3XGM4"/>
<evidence type="ECO:0000256" key="1">
    <source>
        <dbReference type="SAM" id="MobiDB-lite"/>
    </source>
</evidence>
<dbReference type="HOGENOM" id="CLU_3084750_0_0_5"/>
<evidence type="ECO:0000313" key="2">
    <source>
        <dbReference type="EMBL" id="AFL55030.1"/>
    </source>
</evidence>
<name>I3XGM4_SINF2</name>
<dbReference type="EMBL" id="CP003565">
    <property type="protein sequence ID" value="AFL55030.1"/>
    <property type="molecule type" value="Genomic_DNA"/>
</dbReference>
<feature type="region of interest" description="Disordered" evidence="1">
    <location>
        <begin position="1"/>
        <end position="24"/>
    </location>
</feature>
<organism evidence="2">
    <name type="scientific">Sinorhizobium fredii (strain USDA 257)</name>
    <dbReference type="NCBI Taxonomy" id="1185652"/>
    <lineage>
        <taxon>Bacteria</taxon>
        <taxon>Pseudomonadati</taxon>
        <taxon>Pseudomonadota</taxon>
        <taxon>Alphaproteobacteria</taxon>
        <taxon>Hyphomicrobiales</taxon>
        <taxon>Rhizobiaceae</taxon>
        <taxon>Sinorhizobium/Ensifer group</taxon>
        <taxon>Sinorhizobium</taxon>
    </lineage>
</organism>
<sequence length="52" mass="5806">MGVESGDITSGLPRINSWKIPDPDGPMVAKVLRKEHFNERAQDGRRVDSTIQ</sequence>
<gene>
    <name evidence="2" type="ORF">USDA257_p03150</name>
</gene>
<accession>I3XGM4</accession>
<proteinExistence type="predicted"/>
<keyword evidence="2" id="KW-0614">Plasmid</keyword>
<protein>
    <submittedName>
        <fullName evidence="2">Uncharacterized protein</fullName>
    </submittedName>
</protein>
<geneLocation type="plasmid" evidence="3">
    <name>pUSDA257 fragment 2</name>
</geneLocation>
<reference evidence="2" key="1">
    <citation type="journal article" date="2012" name="J. Bacteriol.">
        <title>Complete genome sequence of the broad-host-range strain Sinorhizobium fredii USDA257.</title>
        <authorList>
            <person name="Schuldes J."/>
            <person name="Rodriguez Orbegoso M."/>
            <person name="Schmeisser C."/>
            <person name="Krishnan H.B."/>
            <person name="Daniel R."/>
            <person name="Streit W.R."/>
        </authorList>
    </citation>
    <scope>NUCLEOTIDE SEQUENCE [LARGE SCALE GENOMIC DNA]</scope>
    <source>
        <strain evidence="2">USDA 257</strain>
        <plasmid evidence="2">pUSDA257</plasmid>
    </source>
</reference>